<dbReference type="Proteomes" id="UP001144396">
    <property type="component" value="Unassembled WGS sequence"/>
</dbReference>
<keyword evidence="5 8" id="KW-0460">Magnesium</keyword>
<keyword evidence="8" id="KW-0963">Cytoplasm</keyword>
<comment type="similarity">
    <text evidence="8">Belongs to the P-Pant transferase superfamily. AcpS family.</text>
</comment>
<keyword evidence="7 8" id="KW-0275">Fatty acid biosynthesis</keyword>
<evidence type="ECO:0000313" key="11">
    <source>
        <dbReference type="Proteomes" id="UP001144396"/>
    </source>
</evidence>
<organism evidence="10 11">
    <name type="scientific">Agromyces rhizosphaerae</name>
    <dbReference type="NCBI Taxonomy" id="88374"/>
    <lineage>
        <taxon>Bacteria</taxon>
        <taxon>Bacillati</taxon>
        <taxon>Actinomycetota</taxon>
        <taxon>Actinomycetes</taxon>
        <taxon>Micrococcales</taxon>
        <taxon>Microbacteriaceae</taxon>
        <taxon>Agromyces</taxon>
    </lineage>
</organism>
<keyword evidence="1 8" id="KW-0444">Lipid biosynthesis</keyword>
<evidence type="ECO:0000256" key="8">
    <source>
        <dbReference type="HAMAP-Rule" id="MF_00101"/>
    </source>
</evidence>
<evidence type="ECO:0000259" key="9">
    <source>
        <dbReference type="Pfam" id="PF01648"/>
    </source>
</evidence>
<evidence type="ECO:0000256" key="2">
    <source>
        <dbReference type="ARBA" id="ARBA00022679"/>
    </source>
</evidence>
<dbReference type="GO" id="GO:0000287">
    <property type="term" value="F:magnesium ion binding"/>
    <property type="evidence" value="ECO:0007669"/>
    <property type="project" value="UniProtKB-UniRule"/>
</dbReference>
<sequence length="118" mass="12712">MIAGIGVDVVDVARFERAITRTPGLRERLFAAGERDRPTRSLAARFAAKEALIKALGGPDLMRWHDMEVVNDADGNPDFVLHGALDAHVRERGIGRVHVSMSHDAGIATAFVVLEGAS</sequence>
<dbReference type="InterPro" id="IPR004568">
    <property type="entry name" value="Ppantetheine-prot_Trfase_dom"/>
</dbReference>
<dbReference type="SUPFAM" id="SSF56214">
    <property type="entry name" value="4'-phosphopantetheinyl transferase"/>
    <property type="match status" value="1"/>
</dbReference>
<dbReference type="EC" id="2.7.8.7" evidence="8"/>
<dbReference type="NCBIfam" id="TIGR00516">
    <property type="entry name" value="acpS"/>
    <property type="match status" value="1"/>
</dbReference>
<keyword evidence="3 8" id="KW-0479">Metal-binding</keyword>
<feature type="binding site" evidence="8">
    <location>
        <position position="8"/>
    </location>
    <ligand>
        <name>Mg(2+)</name>
        <dbReference type="ChEBI" id="CHEBI:18420"/>
    </ligand>
</feature>
<comment type="subcellular location">
    <subcellularLocation>
        <location evidence="8">Cytoplasm</location>
    </subcellularLocation>
</comment>
<dbReference type="NCBIfam" id="NF000832">
    <property type="entry name" value="PRK00070.3-2"/>
    <property type="match status" value="1"/>
</dbReference>
<dbReference type="GO" id="GO:0008897">
    <property type="term" value="F:holo-[acyl-carrier-protein] synthase activity"/>
    <property type="evidence" value="ECO:0007669"/>
    <property type="project" value="UniProtKB-UniRule"/>
</dbReference>
<dbReference type="Gene3D" id="3.90.470.20">
    <property type="entry name" value="4'-phosphopantetheinyl transferase domain"/>
    <property type="match status" value="1"/>
</dbReference>
<dbReference type="RefSeq" id="WP_281884981.1">
    <property type="nucleotide sequence ID" value="NZ_BSDP01000001.1"/>
</dbReference>
<dbReference type="EMBL" id="BSDP01000001">
    <property type="protein sequence ID" value="GLI27994.1"/>
    <property type="molecule type" value="Genomic_DNA"/>
</dbReference>
<protein>
    <recommendedName>
        <fullName evidence="8">Holo-[acyl-carrier-protein] synthase</fullName>
        <shortName evidence="8">Holo-ACP synthase</shortName>
        <ecNumber evidence="8">2.7.8.7</ecNumber>
    </recommendedName>
    <alternativeName>
        <fullName evidence="8">4'-phosphopantetheinyl transferase AcpS</fullName>
    </alternativeName>
</protein>
<comment type="function">
    <text evidence="8">Transfers the 4'-phosphopantetheine moiety from coenzyme A to a Ser of acyl-carrier-protein.</text>
</comment>
<dbReference type="GO" id="GO:0005737">
    <property type="term" value="C:cytoplasm"/>
    <property type="evidence" value="ECO:0007669"/>
    <property type="project" value="UniProtKB-SubCell"/>
</dbReference>
<dbReference type="GO" id="GO:0006633">
    <property type="term" value="P:fatty acid biosynthetic process"/>
    <property type="evidence" value="ECO:0007669"/>
    <property type="project" value="UniProtKB-UniRule"/>
</dbReference>
<evidence type="ECO:0000256" key="6">
    <source>
        <dbReference type="ARBA" id="ARBA00023098"/>
    </source>
</evidence>
<evidence type="ECO:0000313" key="10">
    <source>
        <dbReference type="EMBL" id="GLI27994.1"/>
    </source>
</evidence>
<keyword evidence="2 8" id="KW-0808">Transferase</keyword>
<feature type="binding site" evidence="8">
    <location>
        <position position="50"/>
    </location>
    <ligand>
        <name>Mg(2+)</name>
        <dbReference type="ChEBI" id="CHEBI:18420"/>
    </ligand>
</feature>
<proteinExistence type="inferred from homology"/>
<comment type="catalytic activity">
    <reaction evidence="8">
        <text>apo-[ACP] + CoA = holo-[ACP] + adenosine 3',5'-bisphosphate + H(+)</text>
        <dbReference type="Rhea" id="RHEA:12068"/>
        <dbReference type="Rhea" id="RHEA-COMP:9685"/>
        <dbReference type="Rhea" id="RHEA-COMP:9690"/>
        <dbReference type="ChEBI" id="CHEBI:15378"/>
        <dbReference type="ChEBI" id="CHEBI:29999"/>
        <dbReference type="ChEBI" id="CHEBI:57287"/>
        <dbReference type="ChEBI" id="CHEBI:58343"/>
        <dbReference type="ChEBI" id="CHEBI:64479"/>
        <dbReference type="EC" id="2.7.8.7"/>
    </reaction>
</comment>
<accession>A0A9W6CWC3</accession>
<evidence type="ECO:0000256" key="3">
    <source>
        <dbReference type="ARBA" id="ARBA00022723"/>
    </source>
</evidence>
<evidence type="ECO:0000256" key="1">
    <source>
        <dbReference type="ARBA" id="ARBA00022516"/>
    </source>
</evidence>
<dbReference type="InterPro" id="IPR002582">
    <property type="entry name" value="ACPS"/>
</dbReference>
<keyword evidence="6 8" id="KW-0443">Lipid metabolism</keyword>
<dbReference type="InterPro" id="IPR037143">
    <property type="entry name" value="4-PPantetheinyl_Trfase_dom_sf"/>
</dbReference>
<keyword evidence="11" id="KW-1185">Reference proteome</keyword>
<dbReference type="NCBIfam" id="TIGR00556">
    <property type="entry name" value="pantethn_trn"/>
    <property type="match status" value="1"/>
</dbReference>
<dbReference type="InterPro" id="IPR008278">
    <property type="entry name" value="4-PPantetheinyl_Trfase_dom"/>
</dbReference>
<dbReference type="HAMAP" id="MF_00101">
    <property type="entry name" value="AcpS"/>
    <property type="match status" value="1"/>
</dbReference>
<dbReference type="AlphaFoldDB" id="A0A9W6CWC3"/>
<dbReference type="Pfam" id="PF01648">
    <property type="entry name" value="ACPS"/>
    <property type="match status" value="1"/>
</dbReference>
<evidence type="ECO:0000256" key="7">
    <source>
        <dbReference type="ARBA" id="ARBA00023160"/>
    </source>
</evidence>
<reference evidence="10" key="1">
    <citation type="submission" date="2022-12" db="EMBL/GenBank/DDBJ databases">
        <title>Reference genome sequencing for broad-spectrum identification of bacterial and archaeal isolates by mass spectrometry.</title>
        <authorList>
            <person name="Sekiguchi Y."/>
            <person name="Tourlousse D.M."/>
        </authorList>
    </citation>
    <scope>NUCLEOTIDE SEQUENCE</scope>
    <source>
        <strain evidence="10">14</strain>
    </source>
</reference>
<comment type="caution">
    <text evidence="10">The sequence shown here is derived from an EMBL/GenBank/DDBJ whole genome shotgun (WGS) entry which is preliminary data.</text>
</comment>
<evidence type="ECO:0000256" key="5">
    <source>
        <dbReference type="ARBA" id="ARBA00022842"/>
    </source>
</evidence>
<gene>
    <name evidence="8 10" type="primary">acpS</name>
    <name evidence="10" type="ORF">ARHIZOSPH14_22360</name>
</gene>
<keyword evidence="4 8" id="KW-0276">Fatty acid metabolism</keyword>
<feature type="domain" description="4'-phosphopantetheinyl transferase" evidence="9">
    <location>
        <begin position="4"/>
        <end position="86"/>
    </location>
</feature>
<comment type="cofactor">
    <cofactor evidence="8">
        <name>Mg(2+)</name>
        <dbReference type="ChEBI" id="CHEBI:18420"/>
    </cofactor>
</comment>
<evidence type="ECO:0000256" key="4">
    <source>
        <dbReference type="ARBA" id="ARBA00022832"/>
    </source>
</evidence>
<name>A0A9W6CWC3_9MICO</name>